<protein>
    <submittedName>
        <fullName evidence="2">ImmA/IrrE family metallo-endopeptidase</fullName>
    </submittedName>
</protein>
<feature type="domain" description="IrrE N-terminal-like" evidence="1">
    <location>
        <begin position="198"/>
        <end position="298"/>
    </location>
</feature>
<reference evidence="2 3" key="1">
    <citation type="submission" date="2022-08" db="EMBL/GenBank/DDBJ databases">
        <title>Proteogenomics of the novel Dehalobacterium formicoaceticum strain EZ94 highlights a key role of methyltransferases during anaerobic dichloromethane degradation.</title>
        <authorList>
            <person name="Wasmund K."/>
        </authorList>
    </citation>
    <scope>NUCLEOTIDE SEQUENCE [LARGE SCALE GENOMIC DNA]</scope>
    <source>
        <strain evidence="2 3">EZ94</strain>
    </source>
</reference>
<comment type="caution">
    <text evidence="2">The sequence shown here is derived from an EMBL/GenBank/DDBJ whole genome shotgun (WGS) entry which is preliminary data.</text>
</comment>
<dbReference type="Pfam" id="PF06114">
    <property type="entry name" value="Peptidase_M78"/>
    <property type="match status" value="1"/>
</dbReference>
<dbReference type="PANTHER" id="PTHR43236:SF2">
    <property type="entry name" value="BLL0069 PROTEIN"/>
    <property type="match status" value="1"/>
</dbReference>
<dbReference type="Proteomes" id="UP001524944">
    <property type="component" value="Unassembled WGS sequence"/>
</dbReference>
<accession>A0ABT1YBG1</accession>
<organism evidence="2 3">
    <name type="scientific">Dehalobacterium formicoaceticum</name>
    <dbReference type="NCBI Taxonomy" id="51515"/>
    <lineage>
        <taxon>Bacteria</taxon>
        <taxon>Bacillati</taxon>
        <taxon>Bacillota</taxon>
        <taxon>Clostridia</taxon>
        <taxon>Eubacteriales</taxon>
        <taxon>Peptococcaceae</taxon>
        <taxon>Dehalobacterium</taxon>
    </lineage>
</organism>
<evidence type="ECO:0000313" key="2">
    <source>
        <dbReference type="EMBL" id="MCR6547001.1"/>
    </source>
</evidence>
<evidence type="ECO:0000313" key="3">
    <source>
        <dbReference type="Proteomes" id="UP001524944"/>
    </source>
</evidence>
<dbReference type="Gene3D" id="1.10.10.2910">
    <property type="match status" value="1"/>
</dbReference>
<dbReference type="InterPro" id="IPR052345">
    <property type="entry name" value="Rad_response_metalloprotease"/>
</dbReference>
<proteinExistence type="predicted"/>
<dbReference type="EMBL" id="JANPWE010000015">
    <property type="protein sequence ID" value="MCR6547001.1"/>
    <property type="molecule type" value="Genomic_DNA"/>
</dbReference>
<dbReference type="InterPro" id="IPR010359">
    <property type="entry name" value="IrrE_HExxH"/>
</dbReference>
<gene>
    <name evidence="2" type="ORF">NVS47_16045</name>
</gene>
<dbReference type="RefSeq" id="WP_257914167.1">
    <property type="nucleotide sequence ID" value="NZ_JANPWE010000015.1"/>
</dbReference>
<name>A0ABT1YBG1_9FIRM</name>
<keyword evidence="3" id="KW-1185">Reference proteome</keyword>
<sequence>MAELTRVQVKKQIYEWAISESQIDFKEIYLRFKNIEEWINQTSMPTYRQLEELAKFLRIPFGYMFLDEPPKTNIIEGDYRTIGNMLPNMSKNLKDVIFEMSRKQDWISDYRKDNGWDKILDHGASIFKNNNRKESAETAKRLLELDDYWYKKVHDYRIAFNLLKEKVESLGIIVMQSGIVGSNTHRSLEISEFRGFMLYDEYAPLIFVNSNDSHAGRIFTLIHEYIHILYGESDIFIETDLSNSSKVEKYINKVTAEFLMPESHIIKHWDKEYPGLDQIDNLSKLFKVSRIALSIRLKDLGFINQSLVKDVNDLTEMDLVDKSKTSNGGNYWNTYKSRFSNSFIDTVIEGAETGKISYNYAFSLLNVKAKSYDVLKESMVRYE</sequence>
<dbReference type="PANTHER" id="PTHR43236">
    <property type="entry name" value="ANTITOXIN HIGA1"/>
    <property type="match status" value="1"/>
</dbReference>
<evidence type="ECO:0000259" key="1">
    <source>
        <dbReference type="Pfam" id="PF06114"/>
    </source>
</evidence>